<sequence>MERLNEEISQKKLAKSLNKFLKTTYYTKRKIDRIESNTTYLKFDVVNEV</sequence>
<geneLocation type="plasmid" evidence="2">
    <name>SAP077A</name>
</geneLocation>
<dbReference type="AlphaFoldDB" id="D2JAI4"/>
<evidence type="ECO:0000313" key="6">
    <source>
        <dbReference type="EMBL" id="ACZ69291.1"/>
    </source>
</evidence>
<dbReference type="EMBL" id="GQ900477">
    <property type="protein sequence ID" value="ACZ68975.1"/>
    <property type="molecule type" value="Genomic_DNA"/>
</dbReference>
<reference evidence="1" key="2">
    <citation type="submission" date="2009-12" db="EMBL/GenBank/DDBJ databases">
        <authorList>
            <person name="Summers A.O."/>
            <person name="Shearer J."/>
            <person name="Wireman J."/>
        </authorList>
    </citation>
    <scope>NUCLEOTIDE SEQUENCE</scope>
    <source>
        <strain evidence="4">49</strain>
        <strain evidence="2">879R4RF</strain>
        <strain evidence="3">A78R1</strain>
        <strain evidence="6">B111</strain>
        <strain evidence="5">PM62</strain>
        <strain evidence="1">PM86</strain>
        <strain evidence="7">SK6523</strain>
        <plasmid evidence="4">SAP054A</plasmid>
        <plasmid evidence="5">SAP067A</plasmid>
        <plasmid evidence="6">SAP075A</plasmid>
        <plasmid evidence="1">SAP076A</plasmid>
        <plasmid evidence="2">SAP077A</plasmid>
        <plasmid evidence="3">SAP078A</plasmid>
        <plasmid evidence="7">SAP102A</plasmid>
    </source>
</reference>
<evidence type="ECO:0000313" key="2">
    <source>
        <dbReference type="EMBL" id="ACZ68882.1"/>
    </source>
</evidence>
<geneLocation type="plasmid" evidence="5">
    <name>SAP067A</name>
</geneLocation>
<evidence type="ECO:0000313" key="7">
    <source>
        <dbReference type="EMBL" id="ADA80786.1"/>
    </source>
</evidence>
<proteinExistence type="predicted"/>
<dbReference type="EMBL" id="GQ900483">
    <property type="protein sequence ID" value="ACZ69178.1"/>
    <property type="molecule type" value="Genomic_DNA"/>
</dbReference>
<dbReference type="EMBL" id="GQ900486">
    <property type="protein sequence ID" value="ACZ69291.1"/>
    <property type="molecule type" value="Genomic_DNA"/>
</dbReference>
<dbReference type="EMBL" id="GQ900496">
    <property type="protein sequence ID" value="ADA80786.1"/>
    <property type="molecule type" value="Genomic_DNA"/>
</dbReference>
<organism evidence="1">
    <name type="scientific">Staphylococcus aureus</name>
    <dbReference type="NCBI Taxonomy" id="1280"/>
    <lineage>
        <taxon>Bacteria</taxon>
        <taxon>Bacillati</taxon>
        <taxon>Bacillota</taxon>
        <taxon>Bacilli</taxon>
        <taxon>Bacillales</taxon>
        <taxon>Staphylococcaceae</taxon>
        <taxon>Staphylococcus</taxon>
    </lineage>
</organism>
<evidence type="ECO:0000313" key="4">
    <source>
        <dbReference type="EMBL" id="ACZ68975.1"/>
    </source>
</evidence>
<evidence type="ECO:0000313" key="3">
    <source>
        <dbReference type="EMBL" id="ACZ68930.1"/>
    </source>
</evidence>
<dbReference type="EMBL" id="GQ900427">
    <property type="protein sequence ID" value="ACZ68833.1"/>
    <property type="molecule type" value="Genomic_DNA"/>
</dbReference>
<reference evidence="1" key="1">
    <citation type="submission" date="2009-08" db="EMBL/GenBank/DDBJ databases">
        <authorList>
            <person name="Gill J."/>
            <person name="Borman J."/>
            <person name="Shetty J."/>
            <person name="Hostetler J."/>
            <person name="Durkin S."/>
            <person name="Montgomery B."/>
        </authorList>
    </citation>
    <scope>NUCLEOTIDE SEQUENCE</scope>
    <source>
        <strain evidence="4">49</strain>
        <strain evidence="2">879R4RF</strain>
        <strain evidence="3">A78R1</strain>
        <strain evidence="6">B111</strain>
        <strain evidence="5">PM62</strain>
        <strain evidence="1">PM86</strain>
        <strain evidence="7">SK6523</strain>
        <plasmid evidence="4">SAP054A</plasmid>
        <plasmid evidence="5">SAP067A</plasmid>
        <plasmid evidence="6">SAP075A</plasmid>
        <plasmid evidence="1">SAP076A</plasmid>
        <plasmid evidence="2">SAP077A</plasmid>
        <plasmid evidence="3">SAP078A</plasmid>
        <plasmid evidence="7">SAP102A</plasmid>
    </source>
</reference>
<geneLocation type="plasmid" evidence="7">
    <name>SAP102A</name>
</geneLocation>
<accession>D2JAI4</accession>
<evidence type="ECO:0000313" key="1">
    <source>
        <dbReference type="EMBL" id="ACZ68833.1"/>
    </source>
</evidence>
<dbReference type="RefSeq" id="WP_001813125.1">
    <property type="nucleotide sequence ID" value="NC_013340.1"/>
</dbReference>
<geneLocation type="plasmid" evidence="6">
    <name>SAP075A</name>
</geneLocation>
<name>D2JAI4_STAAU</name>
<gene>
    <name evidence="4" type="ORF">SAP054A_005</name>
    <name evidence="5" type="ORF">SAP067A_005</name>
    <name evidence="6" type="ORF">SAP075A_005</name>
    <name evidence="1" type="ORF">SAP076A_008</name>
    <name evidence="2" type="ORF">SAP077A_015</name>
    <name evidence="3" type="ORF">SAP078A_005</name>
    <name evidence="7" type="ORF">SAP102A_039</name>
</gene>
<geneLocation type="plasmid" evidence="1">
    <name>SAP076A</name>
</geneLocation>
<dbReference type="EMBL" id="GQ900430">
    <property type="protein sequence ID" value="ACZ68930.1"/>
    <property type="molecule type" value="Genomic_DNA"/>
</dbReference>
<evidence type="ECO:0000313" key="5">
    <source>
        <dbReference type="EMBL" id="ACZ69178.1"/>
    </source>
</evidence>
<dbReference type="EMBL" id="GQ900428">
    <property type="protein sequence ID" value="ACZ68882.1"/>
    <property type="molecule type" value="Genomic_DNA"/>
</dbReference>
<protein>
    <submittedName>
        <fullName evidence="1">Uncharacterized protein</fullName>
    </submittedName>
</protein>
<geneLocation type="plasmid" evidence="4">
    <name>SAP054A</name>
</geneLocation>
<geneLocation type="plasmid" evidence="3">
    <name>SAP078A</name>
</geneLocation>
<keyword evidence="1" id="KW-0614">Plasmid</keyword>